<dbReference type="PANTHER" id="PTHR12993">
    <property type="entry name" value="N-ACETYLGLUCOSAMINYL-PHOSPHATIDYLINOSITOL DE-N-ACETYLASE-RELATED"/>
    <property type="match status" value="1"/>
</dbReference>
<organism evidence="1 2">
    <name type="scientific">Candidatus Thermofonsia Clade 1 bacterium</name>
    <dbReference type="NCBI Taxonomy" id="2364210"/>
    <lineage>
        <taxon>Bacteria</taxon>
        <taxon>Bacillati</taxon>
        <taxon>Chloroflexota</taxon>
        <taxon>Candidatus Thermofontia</taxon>
        <taxon>Candidatus Thermofonsia Clade 1</taxon>
    </lineage>
</organism>
<dbReference type="InterPro" id="IPR003737">
    <property type="entry name" value="GlcNAc_PI_deacetylase-related"/>
</dbReference>
<dbReference type="EMBL" id="PGTM01000018">
    <property type="protein sequence ID" value="PJF37034.1"/>
    <property type="molecule type" value="Genomic_DNA"/>
</dbReference>
<dbReference type="GO" id="GO:0016811">
    <property type="term" value="F:hydrolase activity, acting on carbon-nitrogen (but not peptide) bonds, in linear amides"/>
    <property type="evidence" value="ECO:0007669"/>
    <property type="project" value="TreeGrafter"/>
</dbReference>
<dbReference type="Pfam" id="PF02585">
    <property type="entry name" value="PIG-L"/>
    <property type="match status" value="1"/>
</dbReference>
<gene>
    <name evidence="1" type="ORF">CUN49_02470</name>
</gene>
<dbReference type="Gene3D" id="3.40.50.10320">
    <property type="entry name" value="LmbE-like"/>
    <property type="match status" value="1"/>
</dbReference>
<dbReference type="SUPFAM" id="SSF102588">
    <property type="entry name" value="LmbE-like"/>
    <property type="match status" value="1"/>
</dbReference>
<dbReference type="InterPro" id="IPR024078">
    <property type="entry name" value="LmbE-like_dom_sf"/>
</dbReference>
<name>A0A2M8PHM1_9CHLR</name>
<dbReference type="PANTHER" id="PTHR12993:SF29">
    <property type="entry name" value="BLR3841 PROTEIN"/>
    <property type="match status" value="1"/>
</dbReference>
<dbReference type="AlphaFoldDB" id="A0A2M8PHM1"/>
<comment type="caution">
    <text evidence="1">The sequence shown here is derived from an EMBL/GenBank/DDBJ whole genome shotgun (WGS) entry which is preliminary data.</text>
</comment>
<accession>A0A2M8PHM1</accession>
<evidence type="ECO:0000313" key="2">
    <source>
        <dbReference type="Proteomes" id="UP000229681"/>
    </source>
</evidence>
<proteinExistence type="predicted"/>
<sequence>MARRQWPGSAWHWAWLRHHAQLDRADGRPTGDSERAESGYDSHLQIAERSLNAQHIYLSPHCDDAVFSCGGQIAQLRRSSAAVTIYTVMAGDPPAGFTPTAFTDELHARWQGGLSAEQALATRRAEDQAAAQRLGAALVFGSHADAVYRVSAATGAPLYTSREAIFGEIHPEDSATPEALAQAFCAAFPQLTPEVTLYAPLGVGHHVDHQLVRAMALRLAAQFQLREVYFYEEFPYARDGLKARLRAVSELAQAMRAHPEHFGLRAVLHKVVLDEEALNSKIAASACYRSQISSFWADQDELERAFREQHAHSGGELCYRPLLRGEDQSSG</sequence>
<reference evidence="1 2" key="1">
    <citation type="submission" date="2017-11" db="EMBL/GenBank/DDBJ databases">
        <title>Evolution of Phototrophy in the Chloroflexi Phylum Driven by Horizontal Gene Transfer.</title>
        <authorList>
            <person name="Ward L.M."/>
            <person name="Hemp J."/>
            <person name="Shih P.M."/>
            <person name="Mcglynn S.E."/>
            <person name="Fischer W."/>
        </authorList>
    </citation>
    <scope>NUCLEOTIDE SEQUENCE [LARGE SCALE GENOMIC DNA]</scope>
    <source>
        <strain evidence="1">JP3_13</strain>
    </source>
</reference>
<evidence type="ECO:0000313" key="1">
    <source>
        <dbReference type="EMBL" id="PJF37034.1"/>
    </source>
</evidence>
<evidence type="ECO:0008006" key="3">
    <source>
        <dbReference type="Google" id="ProtNLM"/>
    </source>
</evidence>
<dbReference type="Proteomes" id="UP000229681">
    <property type="component" value="Unassembled WGS sequence"/>
</dbReference>
<protein>
    <recommendedName>
        <fullName evidence="3">PIG-L family deacetylase</fullName>
    </recommendedName>
</protein>